<gene>
    <name evidence="1" type="ORF">LTR37_017442</name>
</gene>
<evidence type="ECO:0000313" key="2">
    <source>
        <dbReference type="Proteomes" id="UP001281147"/>
    </source>
</evidence>
<sequence length="308" mass="34010">MRTPSGVFTFLTTAGARGPEEVPDNPLPDQVNPLGWDPEETDSDFDSDDSEEEAVRCDEDSSSSLGQGVGADEDYQPENKRQSTRNGRGRAAKAVARRSGRSGYHTELSSAIGVEAQLPSCQLGAVELLTFFPNHTQWPEAGLRLYRNGWKTLDIAKVQLHARNRLTRQGCDKRVAALRHQVLKNGQIFFNDKVFNQTSHAHLMTTVTSYDASNYAPRSTIAGSLAPKKLIDIANGVVNWPTGEDRGIATQAIELANHNGLIQYTTLDIPWLSFQYAFSSPSESLKATWDQTALQRARQTIEQAGTYR</sequence>
<dbReference type="EMBL" id="JAUTXU010000225">
    <property type="protein sequence ID" value="KAK3697496.1"/>
    <property type="molecule type" value="Genomic_DNA"/>
</dbReference>
<name>A0ACC3ML20_9PEZI</name>
<evidence type="ECO:0000313" key="1">
    <source>
        <dbReference type="EMBL" id="KAK3697496.1"/>
    </source>
</evidence>
<organism evidence="1 2">
    <name type="scientific">Vermiconidia calcicola</name>
    <dbReference type="NCBI Taxonomy" id="1690605"/>
    <lineage>
        <taxon>Eukaryota</taxon>
        <taxon>Fungi</taxon>
        <taxon>Dikarya</taxon>
        <taxon>Ascomycota</taxon>
        <taxon>Pezizomycotina</taxon>
        <taxon>Dothideomycetes</taxon>
        <taxon>Dothideomycetidae</taxon>
        <taxon>Mycosphaerellales</taxon>
        <taxon>Extremaceae</taxon>
        <taxon>Vermiconidia</taxon>
    </lineage>
</organism>
<proteinExistence type="predicted"/>
<accession>A0ACC3ML20</accession>
<dbReference type="Proteomes" id="UP001281147">
    <property type="component" value="Unassembled WGS sequence"/>
</dbReference>
<keyword evidence="2" id="KW-1185">Reference proteome</keyword>
<comment type="caution">
    <text evidence="1">The sequence shown here is derived from an EMBL/GenBank/DDBJ whole genome shotgun (WGS) entry which is preliminary data.</text>
</comment>
<protein>
    <submittedName>
        <fullName evidence="1">Uncharacterized protein</fullName>
    </submittedName>
</protein>
<reference evidence="1" key="1">
    <citation type="submission" date="2023-07" db="EMBL/GenBank/DDBJ databases">
        <title>Black Yeasts Isolated from many extreme environments.</title>
        <authorList>
            <person name="Coleine C."/>
            <person name="Stajich J.E."/>
            <person name="Selbmann L."/>
        </authorList>
    </citation>
    <scope>NUCLEOTIDE SEQUENCE</scope>
    <source>
        <strain evidence="1">CCFEE 5714</strain>
    </source>
</reference>